<accession>A0A3B1B630</accession>
<protein>
    <recommendedName>
        <fullName evidence="2">AsmA domain-containing protein</fullName>
    </recommendedName>
</protein>
<dbReference type="AlphaFoldDB" id="A0A3B1B630"/>
<sequence>MNKQILAGLGVLMVVLVAVAVYVTNNLNDLIVEAVEAFGAPVTQTEVKLESSDISFFSGEGTLNGLLIGNPEGYTGTSAFELGSLQVVLNSESSGDDVAVIKSIDIANPIITYESGGQAGSNLQQILENIAGFQGGGPKIVIDRVTISDGQIKIVTPLSGDGLSAPLPTIELTGIGREDGGITPEEAFRMVMEKIVAQVQDITSRTED</sequence>
<name>A0A3B1B630_9ZZZZ</name>
<proteinExistence type="predicted"/>
<organism evidence="1">
    <name type="scientific">hydrothermal vent metagenome</name>
    <dbReference type="NCBI Taxonomy" id="652676"/>
    <lineage>
        <taxon>unclassified sequences</taxon>
        <taxon>metagenomes</taxon>
        <taxon>ecological metagenomes</taxon>
    </lineage>
</organism>
<evidence type="ECO:0008006" key="2">
    <source>
        <dbReference type="Google" id="ProtNLM"/>
    </source>
</evidence>
<evidence type="ECO:0000313" key="1">
    <source>
        <dbReference type="EMBL" id="VAX07353.1"/>
    </source>
</evidence>
<dbReference type="EMBL" id="UOFX01000023">
    <property type="protein sequence ID" value="VAX07353.1"/>
    <property type="molecule type" value="Genomic_DNA"/>
</dbReference>
<reference evidence="1" key="1">
    <citation type="submission" date="2018-06" db="EMBL/GenBank/DDBJ databases">
        <authorList>
            <person name="Zhirakovskaya E."/>
        </authorList>
    </citation>
    <scope>NUCLEOTIDE SEQUENCE</scope>
</reference>
<gene>
    <name evidence="1" type="ORF">MNBD_GAMMA26-2633</name>
</gene>